<evidence type="ECO:0000259" key="2">
    <source>
        <dbReference type="Pfam" id="PF03428"/>
    </source>
</evidence>
<name>A0A364JRJ0_9HYPH</name>
<dbReference type="InterPro" id="IPR036390">
    <property type="entry name" value="WH_DNA-bd_sf"/>
</dbReference>
<dbReference type="NCBIfam" id="NF040974">
    <property type="entry name" value="RepABC_RepC"/>
    <property type="match status" value="1"/>
</dbReference>
<dbReference type="AlphaFoldDB" id="A0A364JRJ0"/>
<keyword evidence="5" id="KW-1185">Reference proteome</keyword>
<dbReference type="Pfam" id="PF03428">
    <property type="entry name" value="RP-C"/>
    <property type="match status" value="1"/>
</dbReference>
<keyword evidence="1" id="KW-0175">Coiled coil</keyword>
<proteinExistence type="predicted"/>
<protein>
    <submittedName>
        <fullName evidence="4">Replication initiation protein RepC</fullName>
    </submittedName>
</protein>
<dbReference type="RefSeq" id="WP_111576483.1">
    <property type="nucleotide sequence ID" value="NZ_JBHEEY010000027.1"/>
</dbReference>
<evidence type="ECO:0000259" key="3">
    <source>
        <dbReference type="Pfam" id="PF11800"/>
    </source>
</evidence>
<dbReference type="InterPro" id="IPR036388">
    <property type="entry name" value="WH-like_DNA-bd_sf"/>
</dbReference>
<dbReference type="EMBL" id="QLMK01000026">
    <property type="protein sequence ID" value="RAK24792.1"/>
    <property type="molecule type" value="Genomic_DNA"/>
</dbReference>
<dbReference type="Pfam" id="PF11800">
    <property type="entry name" value="RP-C_C"/>
    <property type="match status" value="1"/>
</dbReference>
<dbReference type="InterPro" id="IPR005090">
    <property type="entry name" value="RepC_N"/>
</dbReference>
<dbReference type="Gene3D" id="1.10.10.10">
    <property type="entry name" value="Winged helix-like DNA-binding domain superfamily/Winged helix DNA-binding domain"/>
    <property type="match status" value="1"/>
</dbReference>
<dbReference type="InterPro" id="IPR021760">
    <property type="entry name" value="RepC_C"/>
</dbReference>
<organism evidence="4 5">
    <name type="scientific">Falsochrobactrum ovis</name>
    <dbReference type="NCBI Taxonomy" id="1293442"/>
    <lineage>
        <taxon>Bacteria</taxon>
        <taxon>Pseudomonadati</taxon>
        <taxon>Pseudomonadota</taxon>
        <taxon>Alphaproteobacteria</taxon>
        <taxon>Hyphomicrobiales</taxon>
        <taxon>Brucellaceae</taxon>
        <taxon>Falsochrobactrum</taxon>
    </lineage>
</organism>
<gene>
    <name evidence="4" type="ORF">C7374_12619</name>
</gene>
<evidence type="ECO:0000313" key="5">
    <source>
        <dbReference type="Proteomes" id="UP000249453"/>
    </source>
</evidence>
<accession>A0A364JRJ0</accession>
<comment type="caution">
    <text evidence="4">The sequence shown here is derived from an EMBL/GenBank/DDBJ whole genome shotgun (WGS) entry which is preliminary data.</text>
</comment>
<dbReference type="NCBIfam" id="NF010396">
    <property type="entry name" value="PRK13824.1"/>
    <property type="match status" value="1"/>
</dbReference>
<evidence type="ECO:0000313" key="4">
    <source>
        <dbReference type="EMBL" id="RAK24792.1"/>
    </source>
</evidence>
<feature type="coiled-coil region" evidence="1">
    <location>
        <begin position="150"/>
        <end position="184"/>
    </location>
</feature>
<sequence>MQILETITSAFRGRRRSLADFRPVKPKAKLDKSVNRWAIYKQLCVAKARFGVNDRALAVLSALLSFYPENEICEKHGLVVFPSNKQLSLRAHGMPGSTLRRHIAALVEAGLIARRDSPNGKRYAYKNGGGEIEEAFGFSFEPLLVRASEIAQAAEQVQAEALMLKRMRERVTLQRRELSQLIEAGLERDAVHSWQAAYVRFREIVEAIPRRASIAQLQAILDQLLALRSEMDKLLNSLHNDGDLSTNHAQNERQHIESLPESHFESNNSLSLNLVEKEALILRPSAQVKPVSKTELPSLEMVLRACPDIRDYAANGITSWRDLLDTTEIVAQFLGITPSAYREAIATMGHQKSAAVIAFLLQRTAEIKSAGGYLRSLTQKARAGELSLSAMFMSSLKARSCAGAAAC</sequence>
<feature type="domain" description="Plasmid replication protein C C-terminal" evidence="3">
    <location>
        <begin position="299"/>
        <end position="397"/>
    </location>
</feature>
<dbReference type="SUPFAM" id="SSF46785">
    <property type="entry name" value="Winged helix' DNA-binding domain"/>
    <property type="match status" value="1"/>
</dbReference>
<dbReference type="Proteomes" id="UP000249453">
    <property type="component" value="Unassembled WGS sequence"/>
</dbReference>
<dbReference type="InterPro" id="IPR047611">
    <property type="entry name" value="RepABC_RepC"/>
</dbReference>
<evidence type="ECO:0000256" key="1">
    <source>
        <dbReference type="SAM" id="Coils"/>
    </source>
</evidence>
<dbReference type="OrthoDB" id="7488837at2"/>
<feature type="domain" description="Plasmid replication protein C N-terminal" evidence="2">
    <location>
        <begin position="29"/>
        <end position="185"/>
    </location>
</feature>
<reference evidence="4 5" key="1">
    <citation type="submission" date="2018-06" db="EMBL/GenBank/DDBJ databases">
        <title>Genomic Encyclopedia of Type Strains, Phase IV (KMG-IV): sequencing the most valuable type-strain genomes for metagenomic binning, comparative biology and taxonomic classification.</title>
        <authorList>
            <person name="Goeker M."/>
        </authorList>
    </citation>
    <scope>NUCLEOTIDE SEQUENCE [LARGE SCALE GENOMIC DNA]</scope>
    <source>
        <strain evidence="4 5">DSM 26720</strain>
    </source>
</reference>